<dbReference type="PANTHER" id="PTHR15032">
    <property type="entry name" value="N-ACYL-PHOSPHATIDYLETHANOLAMINE-HYDROLYZING PHOSPHOLIPASE D"/>
    <property type="match status" value="1"/>
</dbReference>
<evidence type="ECO:0000259" key="1">
    <source>
        <dbReference type="Pfam" id="PF12706"/>
    </source>
</evidence>
<dbReference type="GO" id="GO:0008270">
    <property type="term" value="F:zinc ion binding"/>
    <property type="evidence" value="ECO:0007669"/>
    <property type="project" value="InterPro"/>
</dbReference>
<evidence type="ECO:0000313" key="2">
    <source>
        <dbReference type="EMBL" id="OUR95811.1"/>
    </source>
</evidence>
<keyword evidence="2" id="KW-0378">Hydrolase</keyword>
<dbReference type="EMBL" id="MAAO01000007">
    <property type="protein sequence ID" value="OUR95811.1"/>
    <property type="molecule type" value="Genomic_DNA"/>
</dbReference>
<dbReference type="Pfam" id="PF12706">
    <property type="entry name" value="Lactamase_B_2"/>
    <property type="match status" value="1"/>
</dbReference>
<dbReference type="InterPro" id="IPR024884">
    <property type="entry name" value="NAPE-PLD"/>
</dbReference>
<protein>
    <submittedName>
        <fullName evidence="2">Hydrolase</fullName>
    </submittedName>
</protein>
<dbReference type="Proteomes" id="UP000196531">
    <property type="component" value="Unassembled WGS sequence"/>
</dbReference>
<dbReference type="InterPro" id="IPR036866">
    <property type="entry name" value="RibonucZ/Hydroxyglut_hydro"/>
</dbReference>
<dbReference type="PIRSF" id="PIRSF038896">
    <property type="entry name" value="NAPE-PLD"/>
    <property type="match status" value="1"/>
</dbReference>
<comment type="caution">
    <text evidence="2">The sequence shown here is derived from an EMBL/GenBank/DDBJ whole genome shotgun (WGS) entry which is preliminary data.</text>
</comment>
<dbReference type="PANTHER" id="PTHR15032:SF4">
    <property type="entry name" value="N-ACYL-PHOSPHATIDYLETHANOLAMINE-HYDROLYZING PHOSPHOLIPASE D"/>
    <property type="match status" value="1"/>
</dbReference>
<organism evidence="2 3">
    <name type="scientific">Halobacteriovorax marinus</name>
    <dbReference type="NCBI Taxonomy" id="97084"/>
    <lineage>
        <taxon>Bacteria</taxon>
        <taxon>Pseudomonadati</taxon>
        <taxon>Bdellovibrionota</taxon>
        <taxon>Bacteriovoracia</taxon>
        <taxon>Bacteriovoracales</taxon>
        <taxon>Halobacteriovoraceae</taxon>
        <taxon>Halobacteriovorax</taxon>
    </lineage>
</organism>
<dbReference type="SUPFAM" id="SSF56281">
    <property type="entry name" value="Metallo-hydrolase/oxidoreductase"/>
    <property type="match status" value="1"/>
</dbReference>
<dbReference type="GO" id="GO:0005737">
    <property type="term" value="C:cytoplasm"/>
    <property type="evidence" value="ECO:0007669"/>
    <property type="project" value="TreeGrafter"/>
</dbReference>
<feature type="domain" description="Metallo-beta-lactamase" evidence="1">
    <location>
        <begin position="106"/>
        <end position="299"/>
    </location>
</feature>
<reference evidence="3" key="1">
    <citation type="journal article" date="2017" name="Proc. Natl. Acad. Sci. U.S.A.">
        <title>Simulation of Deepwater Horizon oil plume reveals substrate specialization within a complex community of hydrocarbon-degraders.</title>
        <authorList>
            <person name="Hu P."/>
            <person name="Dubinsky E.A."/>
            <person name="Probst A.J."/>
            <person name="Wang J."/>
            <person name="Sieber C.M.K."/>
            <person name="Tom L.M."/>
            <person name="Gardinali P."/>
            <person name="Banfield J.F."/>
            <person name="Atlas R.M."/>
            <person name="Andersen G.L."/>
        </authorList>
    </citation>
    <scope>NUCLEOTIDE SEQUENCE [LARGE SCALE GENOMIC DNA]</scope>
</reference>
<dbReference type="AlphaFoldDB" id="A0A1Y5F583"/>
<accession>A0A1Y5F583</accession>
<evidence type="ECO:0000313" key="3">
    <source>
        <dbReference type="Proteomes" id="UP000196531"/>
    </source>
</evidence>
<gene>
    <name evidence="2" type="ORF">A9Q84_15025</name>
</gene>
<dbReference type="Gene3D" id="3.60.15.10">
    <property type="entry name" value="Ribonuclease Z/Hydroxyacylglutathione hydrolase-like"/>
    <property type="match status" value="1"/>
</dbReference>
<dbReference type="InterPro" id="IPR001279">
    <property type="entry name" value="Metallo-B-lactamas"/>
</dbReference>
<sequence>MLSSCGTFGTRPKGAMLEQIQKSPQYNSEKKSFINRRHKVIAEMKKDSMNWGTMKEWLFGGVNRVPKMELPQVKPDIAEFLTPSKELKVIWFGHSTFLLNMSGKIILVDPVFSGSAAPFSFMVKRFQKPALSLEELPAIDYIVISHDHYDHLDMESIQFFKDKKTKFVTPLGVGSHLVGWGIERERISELDWWDKLEVEGVSFIATPSQHFSGRDGFHDNETLWASWVIQNSEHNIYFSGDSGYDEHFKKIGEKYGPFDLAFIENGQYNLKWRAVHMMPEEAAQAYFDLGAKKFFPVHWGMFELSFHTWFDPIVEISEQAKKRGIELVTPRLGEVISLSEDLKTTSWWEPLIEKGVTQLAKLDEVKD</sequence>
<dbReference type="GO" id="GO:0070290">
    <property type="term" value="F:N-acylphosphatidylethanolamine-specific phospholipase D activity"/>
    <property type="evidence" value="ECO:0007669"/>
    <property type="project" value="InterPro"/>
</dbReference>
<proteinExistence type="predicted"/>
<name>A0A1Y5F583_9BACT</name>